<sequence>MARRLEKEHRGKIARFKKMIQDLAWQVIGDQEEDFKRSKTILWSSVQVEESKEANLGRLEASKTKRGSISAPYHRRVEENDFNVANCDSFVLRVEDIRSMEKELGPTLADISISLSLNLSSLCYEVSIEELKSLLDSYNFQFLRIDHMLKFSSSCAFLEKQLTVSIARIKPSCRDLELLHDNLIFDRLFANVSTSCASMCSKICIFLRAFVENGYDERAHCFFWTLCGDFHAKFKGEIVENFDYESSFLYASKKNLDGFIPFIKLLSFNFLFKDETLNESIVQNTKSCVKLENQSLGATLHYSLTFKEFFDDLIFQGELKVLQFFMLNQECSLLNNVLKLFWKNSHKNFLFYHLPFKEIFWKHELAKEQVNTSKYFYGSYWWTRSKRERIWCYHLQFEELSWKFGVANEVQNDAKPFNTNSLTSKRNFLANDICDLEVFWLKLLGFSNIFLANNICRESIKELCKLLRI</sequence>
<protein>
    <submittedName>
        <fullName evidence="1">Uncharacterized protein</fullName>
    </submittedName>
</protein>
<organism evidence="1 2">
    <name type="scientific">Catharanthus roseus</name>
    <name type="common">Madagascar periwinkle</name>
    <name type="synonym">Vinca rosea</name>
    <dbReference type="NCBI Taxonomy" id="4058"/>
    <lineage>
        <taxon>Eukaryota</taxon>
        <taxon>Viridiplantae</taxon>
        <taxon>Streptophyta</taxon>
        <taxon>Embryophyta</taxon>
        <taxon>Tracheophyta</taxon>
        <taxon>Spermatophyta</taxon>
        <taxon>Magnoliopsida</taxon>
        <taxon>eudicotyledons</taxon>
        <taxon>Gunneridae</taxon>
        <taxon>Pentapetalae</taxon>
        <taxon>asterids</taxon>
        <taxon>lamiids</taxon>
        <taxon>Gentianales</taxon>
        <taxon>Apocynaceae</taxon>
        <taxon>Rauvolfioideae</taxon>
        <taxon>Vinceae</taxon>
        <taxon>Catharanthinae</taxon>
        <taxon>Catharanthus</taxon>
    </lineage>
</organism>
<dbReference type="EMBL" id="CM044707">
    <property type="protein sequence ID" value="KAI5654566.1"/>
    <property type="molecule type" value="Genomic_DNA"/>
</dbReference>
<keyword evidence="2" id="KW-1185">Reference proteome</keyword>
<name>A0ACC0A1C2_CATRO</name>
<dbReference type="Proteomes" id="UP001060085">
    <property type="component" value="Linkage Group LG07"/>
</dbReference>
<gene>
    <name evidence="1" type="ORF">M9H77_31753</name>
</gene>
<evidence type="ECO:0000313" key="2">
    <source>
        <dbReference type="Proteomes" id="UP001060085"/>
    </source>
</evidence>
<comment type="caution">
    <text evidence="1">The sequence shown here is derived from an EMBL/GenBank/DDBJ whole genome shotgun (WGS) entry which is preliminary data.</text>
</comment>
<proteinExistence type="predicted"/>
<evidence type="ECO:0000313" key="1">
    <source>
        <dbReference type="EMBL" id="KAI5654566.1"/>
    </source>
</evidence>
<reference evidence="2" key="1">
    <citation type="journal article" date="2023" name="Nat. Plants">
        <title>Single-cell RNA sequencing provides a high-resolution roadmap for understanding the multicellular compartmentation of specialized metabolism.</title>
        <authorList>
            <person name="Sun S."/>
            <person name="Shen X."/>
            <person name="Li Y."/>
            <person name="Li Y."/>
            <person name="Wang S."/>
            <person name="Li R."/>
            <person name="Zhang H."/>
            <person name="Shen G."/>
            <person name="Guo B."/>
            <person name="Wei J."/>
            <person name="Xu J."/>
            <person name="St-Pierre B."/>
            <person name="Chen S."/>
            <person name="Sun C."/>
        </authorList>
    </citation>
    <scope>NUCLEOTIDE SEQUENCE [LARGE SCALE GENOMIC DNA]</scope>
</reference>
<accession>A0ACC0A1C2</accession>